<dbReference type="OrthoDB" id="18896at2759"/>
<evidence type="ECO:0000256" key="3">
    <source>
        <dbReference type="SAM" id="MobiDB-lite"/>
    </source>
</evidence>
<dbReference type="PANTHER" id="PTHR45653:SF10">
    <property type="entry name" value="MYOBLAST CITY, ISOFORM B"/>
    <property type="match status" value="1"/>
</dbReference>
<feature type="compositionally biased region" description="Low complexity" evidence="3">
    <location>
        <begin position="394"/>
        <end position="409"/>
    </location>
</feature>
<dbReference type="InterPro" id="IPR057500">
    <property type="entry name" value="C2_DCK1_4th"/>
</dbReference>
<dbReference type="EMBL" id="CCBN010000004">
    <property type="protein sequence ID" value="CDO53093.1"/>
    <property type="molecule type" value="Genomic_DNA"/>
</dbReference>
<organism evidence="5 6">
    <name type="scientific">Geotrichum candidum</name>
    <name type="common">Oospora lactis</name>
    <name type="synonym">Dipodascus geotrichum</name>
    <dbReference type="NCBI Taxonomy" id="1173061"/>
    <lineage>
        <taxon>Eukaryota</taxon>
        <taxon>Fungi</taxon>
        <taxon>Dikarya</taxon>
        <taxon>Ascomycota</taxon>
        <taxon>Saccharomycotina</taxon>
        <taxon>Dipodascomycetes</taxon>
        <taxon>Dipodascales</taxon>
        <taxon>Dipodascaceae</taxon>
        <taxon>Geotrichum</taxon>
    </lineage>
</organism>
<dbReference type="Gene3D" id="1.25.40.410">
    <property type="match status" value="1"/>
</dbReference>
<dbReference type="Gene3D" id="1.20.58.740">
    <property type="match status" value="1"/>
</dbReference>
<dbReference type="InterPro" id="IPR032376">
    <property type="entry name" value="DOCK_N"/>
</dbReference>
<dbReference type="InterPro" id="IPR043162">
    <property type="entry name" value="DOCK_C_lobe_C"/>
</dbReference>
<sequence length="1832" mass="207279">MVLDTDSPSTTANSLSEYSSHSNHEWTPLNRIGRGVVIGKHTPNPNRKHDIALNLGDEVYVFETHVSGAWYRGYVVSSPSAHAAFNQPLPRGTKINNAALKALDANIRTGIFPCTFVHLHEYFDLSKNDNKPNNLKDKFSASGEGLEYDIESFNSGFKSKPPPIPALRLGNEVPTVPNEPLVDDIYSVIDEWYNTYVYHHYLFGNHELVNTINTIIQELFFIRRKLIYGLLTSNERILARKKVIWQIARVINMLNRGHVVRDTKNGDIVAGKEGPVRLAQEQILTALAPNYPDHSMINEVAIETTLPKHILVDFKSCIGQGYGHGLTVYLQLRTKSTRLTESFAIQIKPEMRLTDLSAVLFRDLPLSIERGDVILSAEVFEDVPLKSKSPTSMSTILGGHTSSTTSISTRPPKKQGRRGLASGAADISRLFRIEEKGESPFTIRMYATYFSASEPNKDNRGWGELFERIVRGRPRGVAITPRAEQVVCTVKEFEAPTVKNIEHLQNQDSESAIGMAKSLTTTSLTDDRNDVYITLGKISLNHVTNIIADFLLVSLSSSSGKTLFSNSSNTSPLTSWDSLATYNNEVVGEMICVNNFEKNESIYLSLYVGGEFIAQTNIPIWHGTKVWTGKRTVNFSRDSDVVATLNLSIEFVGNGFNTDVAIEKILHWRVVYDAHGVEELISTLSKFKVIESNEFVKRFYEIMDALLEMLSSFLKSDRSDLLLSIFHALVSALEKVTARNKDYLYLADDYVNNRFNFAGLSEILLTLMDQAIQIDIGPGRGHDSLLRLFKVSDYFSQLIAASASIDTDRGREAQQITMAALRKHMKRVTDSIKHVVSRQEKDFVELQMVVVQNVFHFYDNLRHYVAADDMLQMIIEMTDSIRNDNDKLNTQRLLLIKKLSSSWHYQQSKYRPHITAYTIKWTLPFWLDSREFTQERKDQIRLLSGIFAAQFGIIWPVKHKEPEVCKRYGQLLPVGAKIYNELLTQFESSGKKRSRQVFSPLFPDVYPFETRPIDSLVNNAVFDETLIELGIVLTLLVNISHFSGQQVIDHSLTTTQYSELAFNIIQACNAMLNSVSFPKLWISLLAVHHETVLGCLDYLSVLMKSRFIPLPENAEEFNSGLWFSFLTCLLHLAGSEAIAVEHLPEQKRKTVWKISGDIRGRAADLLREMWDAIGWHATDEDRNRFQLDIFGGFQVQMFGGETSLVRDVLNLCLVRHPAAQKAAVHVLHSMIVSEWTLNEDLTGLQREIIASLDDIFQSRAFLPEDYDRGSFSQLLRNSFHIDREDEVYPYITALIDDVEEFLDLLLDLYRVPPGDAYNDDRIFHALNVLNFLKDIDRVEIFARYVNDIAEWNRSKAHHVQTGLALRLLASAYEWSYEQKLEASEHPNFPPQTGFERKEALYEDIIQCFSRGKSFENAIDAVKELIFAYETIAFDFKKLANATRILAKLYESVDTVERLAPQYFRVAYIGVGFPRSLRNRLFIFEGSAWEKLESIHERLHKTYPGATIVSNEAAAKQDGQYLFVTTVEPDNEGKISFLNGVRPTAGAKEYQSRLDLRRFSFSRPLPGNTSPLDLWVEKTTYETFQAFPTVVKRSEVKNVSVIKLSPLENALQLLQAKIDDLVELEGNFKNGKSDQSSISRLDLILSGAVDSPVNGGIQLYRAFLEDDSLRADPSTSPLVHALENAFLDYASCIQRCLVIHGKVVPSTLRPLHLSLVELFSRNFAPELATLGEGISYEEQLRNGSLARRGSVNHNFNYAKPSSVSRNTSDRVEYDDEDESKANLDSLLGNAIAASDILIRGSDMRENRAANESRKRTTIIKKSRNDSTGRPMFN</sequence>
<dbReference type="Pfam" id="PF16172">
    <property type="entry name" value="DOCK_N"/>
    <property type="match status" value="1"/>
</dbReference>
<evidence type="ECO:0000313" key="5">
    <source>
        <dbReference type="EMBL" id="CDO53093.1"/>
    </source>
</evidence>
<evidence type="ECO:0000313" key="6">
    <source>
        <dbReference type="Proteomes" id="UP000242525"/>
    </source>
</evidence>
<keyword evidence="6" id="KW-1185">Reference proteome</keyword>
<comment type="caution">
    <text evidence="5">The sequence shown here is derived from an EMBL/GenBank/DDBJ whole genome shotgun (WGS) entry which is preliminary data.</text>
</comment>
<dbReference type="GO" id="GO:0005737">
    <property type="term" value="C:cytoplasm"/>
    <property type="evidence" value="ECO:0007669"/>
    <property type="project" value="TreeGrafter"/>
</dbReference>
<dbReference type="InterPro" id="IPR042455">
    <property type="entry name" value="DOCK_N_sub1"/>
</dbReference>
<feature type="compositionally biased region" description="Polar residues" evidence="3">
    <location>
        <begin position="1756"/>
        <end position="1765"/>
    </location>
</feature>
<reference evidence="5" key="1">
    <citation type="submission" date="2014-03" db="EMBL/GenBank/DDBJ databases">
        <authorList>
            <person name="Casaregola S."/>
        </authorList>
    </citation>
    <scope>NUCLEOTIDE SEQUENCE [LARGE SCALE GENOMIC DNA]</scope>
    <source>
        <strain evidence="5">CLIB 918</strain>
    </source>
</reference>
<feature type="region of interest" description="Disordered" evidence="3">
    <location>
        <begin position="391"/>
        <end position="421"/>
    </location>
</feature>
<proteinExistence type="inferred from homology"/>
<feature type="region of interest" description="Disordered" evidence="3">
    <location>
        <begin position="1756"/>
        <end position="1776"/>
    </location>
</feature>
<dbReference type="InterPro" id="IPR026791">
    <property type="entry name" value="DOCK"/>
</dbReference>
<dbReference type="InterPro" id="IPR046773">
    <property type="entry name" value="DOCKER_Lobe_C"/>
</dbReference>
<name>A0A0J9X7G6_GEOCN</name>
<dbReference type="InterPro" id="IPR027357">
    <property type="entry name" value="DOCKER_dom"/>
</dbReference>
<dbReference type="Proteomes" id="UP000242525">
    <property type="component" value="Unassembled WGS sequence"/>
</dbReference>
<dbReference type="InterPro" id="IPR056372">
    <property type="entry name" value="TPR_DOCK"/>
</dbReference>
<feature type="domain" description="DOCKER" evidence="4">
    <location>
        <begin position="1332"/>
        <end position="1734"/>
    </location>
</feature>
<dbReference type="PROSITE" id="PS51651">
    <property type="entry name" value="DOCKER"/>
    <property type="match status" value="1"/>
</dbReference>
<keyword evidence="1" id="KW-0597">Phosphoprotein</keyword>
<feature type="region of interest" description="Disordered" evidence="3">
    <location>
        <begin position="1805"/>
        <end position="1832"/>
    </location>
</feature>
<protein>
    <recommendedName>
        <fullName evidence="4">DOCKER domain-containing protein</fullName>
    </recommendedName>
</protein>
<dbReference type="PANTHER" id="PTHR45653">
    <property type="entry name" value="DEDICATOR OF CYTOKINESIS"/>
    <property type="match status" value="1"/>
</dbReference>
<dbReference type="Pfam" id="PF20421">
    <property type="entry name" value="DHR-2_Lobe_C"/>
    <property type="match status" value="1"/>
</dbReference>
<dbReference type="InterPro" id="IPR043161">
    <property type="entry name" value="DOCK_C_lobe_A"/>
</dbReference>
<dbReference type="Pfam" id="PF25338">
    <property type="entry name" value="C2_DCK_4th"/>
    <property type="match status" value="1"/>
</dbReference>
<dbReference type="GO" id="GO:0005085">
    <property type="term" value="F:guanyl-nucleotide exchange factor activity"/>
    <property type="evidence" value="ECO:0007669"/>
    <property type="project" value="InterPro"/>
</dbReference>
<evidence type="ECO:0000256" key="1">
    <source>
        <dbReference type="ARBA" id="ARBA00022553"/>
    </source>
</evidence>
<evidence type="ECO:0000256" key="2">
    <source>
        <dbReference type="PROSITE-ProRule" id="PRU00984"/>
    </source>
</evidence>
<dbReference type="Pfam" id="PF23554">
    <property type="entry name" value="TPR_DOCK"/>
    <property type="match status" value="1"/>
</dbReference>
<accession>A0A0J9X7G6</accession>
<dbReference type="GO" id="GO:0005886">
    <property type="term" value="C:plasma membrane"/>
    <property type="evidence" value="ECO:0007669"/>
    <property type="project" value="TreeGrafter"/>
</dbReference>
<comment type="similarity">
    <text evidence="2">Belongs to the DOCK family.</text>
</comment>
<evidence type="ECO:0000259" key="4">
    <source>
        <dbReference type="PROSITE" id="PS51651"/>
    </source>
</evidence>
<dbReference type="STRING" id="1173061.A0A0J9X7G6"/>
<dbReference type="GO" id="GO:0031267">
    <property type="term" value="F:small GTPase binding"/>
    <property type="evidence" value="ECO:0007669"/>
    <property type="project" value="TreeGrafter"/>
</dbReference>
<feature type="region of interest" description="Disordered" evidence="3">
    <location>
        <begin position="1"/>
        <end position="24"/>
    </location>
</feature>
<gene>
    <name evidence="5" type="ORF">BN980_GECA04s04201g</name>
</gene>
<dbReference type="Gene3D" id="1.20.1270.350">
    <property type="entry name" value="Dedicator of cytokinesis N-terminal subdomain"/>
    <property type="match status" value="1"/>
</dbReference>
<dbReference type="CDD" id="cd11684">
    <property type="entry name" value="DHR2_DOCK"/>
    <property type="match status" value="1"/>
</dbReference>
<dbReference type="GO" id="GO:0007264">
    <property type="term" value="P:small GTPase-mediated signal transduction"/>
    <property type="evidence" value="ECO:0007669"/>
    <property type="project" value="InterPro"/>
</dbReference>
<feature type="compositionally biased region" description="Polar residues" evidence="3">
    <location>
        <begin position="1"/>
        <end position="21"/>
    </location>
</feature>